<reference evidence="1 2" key="1">
    <citation type="submission" date="2020-04" db="EMBL/GenBank/DDBJ databases">
        <title>Enterovirga sp. isolate from soil.</title>
        <authorList>
            <person name="Chea S."/>
            <person name="Kim D.-U."/>
        </authorList>
    </citation>
    <scope>NUCLEOTIDE SEQUENCE [LARGE SCALE GENOMIC DNA]</scope>
    <source>
        <strain evidence="1 2">DB1703</strain>
    </source>
</reference>
<accession>A0A849HZ56</accession>
<evidence type="ECO:0000313" key="1">
    <source>
        <dbReference type="EMBL" id="NNM72382.1"/>
    </source>
</evidence>
<name>A0A849HZ56_9HYPH</name>
<gene>
    <name evidence="1" type="ORF">HJG44_08245</name>
</gene>
<proteinExistence type="predicted"/>
<dbReference type="EMBL" id="JABEPP010000002">
    <property type="protein sequence ID" value="NNM72382.1"/>
    <property type="molecule type" value="Genomic_DNA"/>
</dbReference>
<dbReference type="RefSeq" id="WP_171217857.1">
    <property type="nucleotide sequence ID" value="NZ_JABEPP010000002.1"/>
</dbReference>
<dbReference type="AlphaFoldDB" id="A0A849HZ56"/>
<evidence type="ECO:0000313" key="2">
    <source>
        <dbReference type="Proteomes" id="UP000564885"/>
    </source>
</evidence>
<protein>
    <submittedName>
        <fullName evidence="1">Uncharacterized protein</fullName>
    </submittedName>
</protein>
<organism evidence="1 2">
    <name type="scientific">Enterovirga aerilata</name>
    <dbReference type="NCBI Taxonomy" id="2730920"/>
    <lineage>
        <taxon>Bacteria</taxon>
        <taxon>Pseudomonadati</taxon>
        <taxon>Pseudomonadota</taxon>
        <taxon>Alphaproteobacteria</taxon>
        <taxon>Hyphomicrobiales</taxon>
        <taxon>Methylobacteriaceae</taxon>
        <taxon>Enterovirga</taxon>
    </lineage>
</organism>
<sequence length="65" mass="7128">MDSYEILNRFEKQPDGTWICLEPVTVQTAHGPVAVAAGMAFHYGEKLDDVDVAELLERLGAQHGS</sequence>
<dbReference type="Proteomes" id="UP000564885">
    <property type="component" value="Unassembled WGS sequence"/>
</dbReference>
<comment type="caution">
    <text evidence="1">The sequence shown here is derived from an EMBL/GenBank/DDBJ whole genome shotgun (WGS) entry which is preliminary data.</text>
</comment>
<keyword evidence="2" id="KW-1185">Reference proteome</keyword>